<dbReference type="Pfam" id="PF01241">
    <property type="entry name" value="PSI_PSAK"/>
    <property type="match status" value="1"/>
</dbReference>
<dbReference type="PROSITE" id="PS01026">
    <property type="entry name" value="PHOTOSYSTEM_I_PSAGK"/>
    <property type="match status" value="1"/>
</dbReference>
<keyword evidence="7" id="KW-0812">Transmembrane</keyword>
<sequence>MQAAVQPMRHKGNGALGARCGYIGSPTNLANRRSTAGLKLETVESGLQTGDPAGFTLADTLACGSVGHIIGVGVVLGLKNIGVL</sequence>
<evidence type="ECO:0000313" key="15">
    <source>
        <dbReference type="Proteomes" id="UP001415857"/>
    </source>
</evidence>
<name>A0AAP0N8R2_LIQFO</name>
<comment type="similarity">
    <text evidence="3">Belongs to the PsaG/PsaK family.</text>
</comment>
<accession>A0AAP0N8R2</accession>
<reference evidence="14 15" key="1">
    <citation type="journal article" date="2024" name="Plant J.">
        <title>Genome sequences and population genomics reveal climatic adaptation and genomic divergence between two closely related sweetgum species.</title>
        <authorList>
            <person name="Xu W.Q."/>
            <person name="Ren C.Q."/>
            <person name="Zhang X.Y."/>
            <person name="Comes H.P."/>
            <person name="Liu X.H."/>
            <person name="Li Y.G."/>
            <person name="Kettle C.J."/>
            <person name="Jalonen R."/>
            <person name="Gaisberger H."/>
            <person name="Ma Y.Z."/>
            <person name="Qiu Y.X."/>
        </authorList>
    </citation>
    <scope>NUCLEOTIDE SEQUENCE [LARGE SCALE GENOMIC DNA]</scope>
    <source>
        <strain evidence="14">Hangzhou</strain>
    </source>
</reference>
<keyword evidence="11" id="KW-0472">Membrane</keyword>
<evidence type="ECO:0000256" key="10">
    <source>
        <dbReference type="ARBA" id="ARBA00023078"/>
    </source>
</evidence>
<evidence type="ECO:0000256" key="8">
    <source>
        <dbReference type="ARBA" id="ARBA00022836"/>
    </source>
</evidence>
<evidence type="ECO:0000256" key="11">
    <source>
        <dbReference type="ARBA" id="ARBA00023136"/>
    </source>
</evidence>
<dbReference type="GO" id="GO:0009522">
    <property type="term" value="C:photosystem I"/>
    <property type="evidence" value="ECO:0007669"/>
    <property type="project" value="UniProtKB-KW"/>
</dbReference>
<gene>
    <name evidence="14" type="ORF">L1049_010211</name>
</gene>
<evidence type="ECO:0000256" key="9">
    <source>
        <dbReference type="ARBA" id="ARBA00022989"/>
    </source>
</evidence>
<dbReference type="Gene3D" id="1.10.286.40">
    <property type="entry name" value="Chlorophyll a-b binding protein like"/>
    <property type="match status" value="1"/>
</dbReference>
<keyword evidence="5" id="KW-0602">Photosynthesis</keyword>
<dbReference type="EMBL" id="JBBPBK010000016">
    <property type="protein sequence ID" value="KAK9267776.1"/>
    <property type="molecule type" value="Genomic_DNA"/>
</dbReference>
<evidence type="ECO:0000313" key="14">
    <source>
        <dbReference type="EMBL" id="KAK9267776.1"/>
    </source>
</evidence>
<dbReference type="PANTHER" id="PTHR34195:SF2">
    <property type="entry name" value="PHOTOSYSTEM I REACTION CENTER SUBUNIT PSAK, CHLOROPLASTIC"/>
    <property type="match status" value="1"/>
</dbReference>
<keyword evidence="10" id="KW-0793">Thylakoid</keyword>
<dbReference type="Proteomes" id="UP001415857">
    <property type="component" value="Unassembled WGS sequence"/>
</dbReference>
<evidence type="ECO:0000256" key="3">
    <source>
        <dbReference type="ARBA" id="ARBA00006458"/>
    </source>
</evidence>
<keyword evidence="8" id="KW-0603">Photosystem I</keyword>
<keyword evidence="6" id="KW-0934">Plastid</keyword>
<evidence type="ECO:0000256" key="12">
    <source>
        <dbReference type="ARBA" id="ARBA00031124"/>
    </source>
</evidence>
<dbReference type="GO" id="GO:0009507">
    <property type="term" value="C:chloroplast"/>
    <property type="evidence" value="ECO:0007669"/>
    <property type="project" value="UniProtKB-SubCell"/>
</dbReference>
<dbReference type="PANTHER" id="PTHR34195">
    <property type="entry name" value="PHOTOSYSTEM I REACTION CENTER SUBUNIT V, CHLOROPLASTIC-RELATED"/>
    <property type="match status" value="1"/>
</dbReference>
<protein>
    <recommendedName>
        <fullName evidence="13">PSI-K</fullName>
    </recommendedName>
    <alternativeName>
        <fullName evidence="12">Photosystem I subunit X</fullName>
    </alternativeName>
</protein>
<keyword evidence="4" id="KW-0150">Chloroplast</keyword>
<dbReference type="GO" id="GO:0015979">
    <property type="term" value="P:photosynthesis"/>
    <property type="evidence" value="ECO:0007669"/>
    <property type="project" value="UniProtKB-KW"/>
</dbReference>
<evidence type="ECO:0000256" key="7">
    <source>
        <dbReference type="ARBA" id="ARBA00022692"/>
    </source>
</evidence>
<evidence type="ECO:0000256" key="4">
    <source>
        <dbReference type="ARBA" id="ARBA00022528"/>
    </source>
</evidence>
<dbReference type="InterPro" id="IPR000549">
    <property type="entry name" value="PSI_PsaG/PsaK"/>
</dbReference>
<proteinExistence type="inferred from homology"/>
<dbReference type="InterPro" id="IPR023618">
    <property type="entry name" value="PSI_PsaG/PsaK_dom"/>
</dbReference>
<evidence type="ECO:0000256" key="6">
    <source>
        <dbReference type="ARBA" id="ARBA00022640"/>
    </source>
</evidence>
<comment type="caution">
    <text evidence="14">The sequence shown here is derived from an EMBL/GenBank/DDBJ whole genome shotgun (WGS) entry which is preliminary data.</text>
</comment>
<organism evidence="14 15">
    <name type="scientific">Liquidambar formosana</name>
    <name type="common">Formosan gum</name>
    <dbReference type="NCBI Taxonomy" id="63359"/>
    <lineage>
        <taxon>Eukaryota</taxon>
        <taxon>Viridiplantae</taxon>
        <taxon>Streptophyta</taxon>
        <taxon>Embryophyta</taxon>
        <taxon>Tracheophyta</taxon>
        <taxon>Spermatophyta</taxon>
        <taxon>Magnoliopsida</taxon>
        <taxon>eudicotyledons</taxon>
        <taxon>Gunneridae</taxon>
        <taxon>Pentapetalae</taxon>
        <taxon>Saxifragales</taxon>
        <taxon>Altingiaceae</taxon>
        <taxon>Liquidambar</taxon>
    </lineage>
</organism>
<keyword evidence="15" id="KW-1185">Reference proteome</keyword>
<evidence type="ECO:0000256" key="5">
    <source>
        <dbReference type="ARBA" id="ARBA00022531"/>
    </source>
</evidence>
<dbReference type="InterPro" id="IPR016370">
    <property type="entry name" value="PSI_PsaG/PsaK_pln"/>
</dbReference>
<evidence type="ECO:0000256" key="1">
    <source>
        <dbReference type="ARBA" id="ARBA00004141"/>
    </source>
</evidence>
<dbReference type="InterPro" id="IPR035982">
    <property type="entry name" value="PSI_centre_PsaK_sf"/>
</dbReference>
<dbReference type="AlphaFoldDB" id="A0AAP0N8R2"/>
<evidence type="ECO:0000256" key="2">
    <source>
        <dbReference type="ARBA" id="ARBA00004229"/>
    </source>
</evidence>
<comment type="subcellular location">
    <subcellularLocation>
        <location evidence="1">Membrane</location>
        <topology evidence="1">Multi-pass membrane protein</topology>
    </subcellularLocation>
    <subcellularLocation>
        <location evidence="2">Plastid</location>
        <location evidence="2">Chloroplast</location>
    </subcellularLocation>
</comment>
<dbReference type="SUPFAM" id="SSF81563">
    <property type="entry name" value="Photosystem I reaction center subunit X, PsaK"/>
    <property type="match status" value="1"/>
</dbReference>
<evidence type="ECO:0000256" key="13">
    <source>
        <dbReference type="ARBA" id="ARBA00033430"/>
    </source>
</evidence>
<keyword evidence="9" id="KW-1133">Transmembrane helix</keyword>